<evidence type="ECO:0000313" key="15">
    <source>
        <dbReference type="Proteomes" id="UP000269539"/>
    </source>
</evidence>
<gene>
    <name evidence="14" type="ORF">D0864_13231</name>
</gene>
<evidence type="ECO:0000313" key="14">
    <source>
        <dbReference type="EMBL" id="RMY59374.1"/>
    </source>
</evidence>
<dbReference type="GO" id="GO:0005815">
    <property type="term" value="C:microtubule organizing center"/>
    <property type="evidence" value="ECO:0007669"/>
    <property type="project" value="TreeGrafter"/>
</dbReference>
<keyword evidence="8" id="KW-0498">Mitosis</keyword>
<dbReference type="PROSITE" id="PS50077">
    <property type="entry name" value="HEAT_REPEAT"/>
    <property type="match status" value="1"/>
</dbReference>
<dbReference type="Proteomes" id="UP000269539">
    <property type="component" value="Unassembled WGS sequence"/>
</dbReference>
<comment type="function">
    <text evidence="10">Microtubule binding protein that promotes the stabilization of dynamic microtubules. Required for mitotic spindle formation.</text>
</comment>
<feature type="compositionally biased region" description="Basic and acidic residues" evidence="12">
    <location>
        <begin position="1274"/>
        <end position="1283"/>
    </location>
</feature>
<evidence type="ECO:0000256" key="4">
    <source>
        <dbReference type="ARBA" id="ARBA00022490"/>
    </source>
</evidence>
<name>A0A3M7D513_HORWE</name>
<protein>
    <recommendedName>
        <fullName evidence="13">TOG domain-containing protein</fullName>
    </recommendedName>
</protein>
<feature type="compositionally biased region" description="Gly residues" evidence="12">
    <location>
        <begin position="1284"/>
        <end position="1303"/>
    </location>
</feature>
<feature type="compositionally biased region" description="Acidic residues" evidence="12">
    <location>
        <begin position="814"/>
        <end position="823"/>
    </location>
</feature>
<keyword evidence="7" id="KW-0677">Repeat</keyword>
<evidence type="ECO:0000256" key="1">
    <source>
        <dbReference type="ARBA" id="ARBA00004186"/>
    </source>
</evidence>
<dbReference type="InterPro" id="IPR024395">
    <property type="entry name" value="CLASP_N_dom"/>
</dbReference>
<dbReference type="InterPro" id="IPR016024">
    <property type="entry name" value="ARM-type_fold"/>
</dbReference>
<sequence length="1333" mass="142492">MDAQAASLLSILKRPAAPSESKLASLNQLKSDIKHHRVPENAQATIFECLRIAITQQSSSTLTLSAYSTLGHLAKRLKIQCPHGSGESIKQLAPRLFPALTERLGDLKEPVRAATCDALAELYQFLAPDVEAIVREDAITSGNARAKEAGMGWVVRMHRNKDMPFKSYTSCIVARLEDADGNVREAAKRSLVDLFANAPDRAKTDLKRQLKAHSVRHSIVTQILSQIGTEVNSTSASRPQTRDRAHTPDVQTQDLGGSTRNLPTMDHVAHFADTLNSEAAKPPPVEEVPMDPIYAHSQRELEEAFREMLPYFEGKETEENWMLRDKSTMKLRRFLKGNAPNEYHMAFMLGIKQLMDGILKVANSLRTTMSTNGSQLVQELAWTLGPAFDPHGEIVLQNFIKMSAATKPIAASNGRATADAVFQNCSCNARMMQHLWSAAQDKNAQTRQNVPEWLKTILRRQTAYKSGFESSGGLDLAEKCIKKGLDDPKPAVKEGMRGAFWVFSSGWPQKAGLIMAGLSPQARSALEKDPNNPNAGLHASQPSASVASHSGAPAGRQGGRSRMAEMIAEQRKAKAAGKLPERPNSAMATLSPAKQRAPSEKVTSSRPHSNLRAEARMASSASTASTNAPSEAEKSSAGAGGKRSALMSGPVRRPRRPEIPRPQTADPYASKRLLRPETPADKDESPRNSPHLKASTGASGRASGIPTTNSAVRNRAKTSGAPSPRGVASPNASPAGRFGSPRGLVHGHPAPASKEGSRPGSKAGEDLSMAGGDDFTMVLPGRSGVSTVRGNGPASGMKRQGSAPADAVIPTSEGDVEDGEDGDGFTMVLPSHIPSQSQHDQQQSRARSPLVYQSPLKAMFDEARDKLSRSASPPASRNGSERNEFGGIEEAIEAAGKGSKPASPVQRRGSPVKATTPQPQEEIQIYEDDPFTAEAEANGEAGTEGRKVLGELQVNENVRAQSPTQSHGSSQSPAGSPRQANGAAPGRSPQPMQDRAEVLRNRRLLSSGIERIRTKTLDAHGFRRVQDLARSDDDIWEEGGKKFDDLMAVLLEYLSTFDSDPKTANQPAHKTSGLRIQALGLLRTLLSPVGNNINNNDRRPAAFSKPSAAMAATWYPKTLLTLYTCRGNGDGSQTLGFASPDLDKTAATLLALPALHQNPDPSLQATLSYLSSHSSSSSSSSSFTSSSTTTTTDTTISRSSISAALQTLRSLLATCGPSWSPSPILRKGLTRTAARFLSSPDLEVRKRAVELGSECFGFFPSSSSSSSQTAKVGGGEEGRKDGEVGGGEDGGEGQGEGTVGGGEGEGKEAFWREFRGAEEGRLGLLTYYIARRG</sequence>
<dbReference type="GO" id="GO:0051301">
    <property type="term" value="P:cell division"/>
    <property type="evidence" value="ECO:0007669"/>
    <property type="project" value="UniProtKB-KW"/>
</dbReference>
<keyword evidence="4" id="KW-0963">Cytoplasm</keyword>
<proteinExistence type="inferred from homology"/>
<dbReference type="Pfam" id="PF12348">
    <property type="entry name" value="CLASP_N"/>
    <property type="match status" value="2"/>
</dbReference>
<feature type="region of interest" description="Disordered" evidence="12">
    <location>
        <begin position="230"/>
        <end position="260"/>
    </location>
</feature>
<dbReference type="PANTHER" id="PTHR21567">
    <property type="entry name" value="CLASP"/>
    <property type="match status" value="1"/>
</dbReference>
<feature type="compositionally biased region" description="Basic and acidic residues" evidence="12">
    <location>
        <begin position="859"/>
        <end position="868"/>
    </location>
</feature>
<feature type="compositionally biased region" description="Low complexity" evidence="12">
    <location>
        <begin position="616"/>
        <end position="630"/>
    </location>
</feature>
<dbReference type="GO" id="GO:0008017">
    <property type="term" value="F:microtubule binding"/>
    <property type="evidence" value="ECO:0007669"/>
    <property type="project" value="TreeGrafter"/>
</dbReference>
<feature type="compositionally biased region" description="Basic and acidic residues" evidence="12">
    <location>
        <begin position="674"/>
        <end position="686"/>
    </location>
</feature>
<feature type="domain" description="TOG" evidence="13">
    <location>
        <begin position="4"/>
        <end position="219"/>
    </location>
</feature>
<feature type="region of interest" description="Disordered" evidence="12">
    <location>
        <begin position="524"/>
        <end position="930"/>
    </location>
</feature>
<evidence type="ECO:0000256" key="10">
    <source>
        <dbReference type="ARBA" id="ARBA00024889"/>
    </source>
</evidence>
<comment type="similarity">
    <text evidence="2">Belongs to the CLASP family.</text>
</comment>
<dbReference type="GO" id="GO:0060172">
    <property type="term" value="P:astral microtubule depolymerization"/>
    <property type="evidence" value="ECO:0007669"/>
    <property type="project" value="TreeGrafter"/>
</dbReference>
<evidence type="ECO:0000256" key="8">
    <source>
        <dbReference type="ARBA" id="ARBA00022776"/>
    </source>
</evidence>
<dbReference type="GO" id="GO:0005876">
    <property type="term" value="C:spindle microtubule"/>
    <property type="evidence" value="ECO:0007669"/>
    <property type="project" value="TreeGrafter"/>
</dbReference>
<evidence type="ECO:0000259" key="13">
    <source>
        <dbReference type="SMART" id="SM01349"/>
    </source>
</evidence>
<dbReference type="Gene3D" id="1.25.10.10">
    <property type="entry name" value="Leucine-rich Repeat Variant"/>
    <property type="match status" value="2"/>
</dbReference>
<evidence type="ECO:0000256" key="5">
    <source>
        <dbReference type="ARBA" id="ARBA00022618"/>
    </source>
</evidence>
<dbReference type="SUPFAM" id="SSF48371">
    <property type="entry name" value="ARM repeat"/>
    <property type="match status" value="1"/>
</dbReference>
<comment type="subunit">
    <text evidence="3">Interacts with microtubules.</text>
</comment>
<dbReference type="InterPro" id="IPR034085">
    <property type="entry name" value="TOG"/>
</dbReference>
<evidence type="ECO:0000256" key="2">
    <source>
        <dbReference type="ARBA" id="ARBA00009549"/>
    </source>
</evidence>
<feature type="region of interest" description="Disordered" evidence="12">
    <location>
        <begin position="959"/>
        <end position="994"/>
    </location>
</feature>
<organism evidence="14 15">
    <name type="scientific">Hortaea werneckii</name>
    <name type="common">Black yeast</name>
    <name type="synonym">Cladosporium werneckii</name>
    <dbReference type="NCBI Taxonomy" id="91943"/>
    <lineage>
        <taxon>Eukaryota</taxon>
        <taxon>Fungi</taxon>
        <taxon>Dikarya</taxon>
        <taxon>Ascomycota</taxon>
        <taxon>Pezizomycotina</taxon>
        <taxon>Dothideomycetes</taxon>
        <taxon>Dothideomycetidae</taxon>
        <taxon>Mycosphaerellales</taxon>
        <taxon>Teratosphaeriaceae</taxon>
        <taxon>Hortaea</taxon>
    </lineage>
</organism>
<feature type="compositionally biased region" description="Polar residues" evidence="12">
    <location>
        <begin position="959"/>
        <end position="974"/>
    </location>
</feature>
<dbReference type="InterPro" id="IPR021133">
    <property type="entry name" value="HEAT_type_2"/>
</dbReference>
<keyword evidence="9" id="KW-0206">Cytoskeleton</keyword>
<comment type="subcellular location">
    <subcellularLocation>
        <location evidence="1">Cytoplasm</location>
        <location evidence="1">Cytoskeleton</location>
        <location evidence="1">Spindle</location>
    </subcellularLocation>
</comment>
<evidence type="ECO:0000256" key="9">
    <source>
        <dbReference type="ARBA" id="ARBA00023212"/>
    </source>
</evidence>
<feature type="compositionally biased region" description="Polar residues" evidence="12">
    <location>
        <begin position="230"/>
        <end position="239"/>
    </location>
</feature>
<dbReference type="EMBL" id="QWIO01002248">
    <property type="protein sequence ID" value="RMY59374.1"/>
    <property type="molecule type" value="Genomic_DNA"/>
</dbReference>
<keyword evidence="6" id="KW-0493">Microtubule</keyword>
<dbReference type="InterPro" id="IPR011989">
    <property type="entry name" value="ARM-like"/>
</dbReference>
<evidence type="ECO:0000256" key="12">
    <source>
        <dbReference type="SAM" id="MobiDB-lite"/>
    </source>
</evidence>
<reference evidence="14 15" key="1">
    <citation type="journal article" date="2018" name="BMC Genomics">
        <title>Genomic evidence for intraspecific hybridization in a clonal and extremely halotolerant yeast.</title>
        <authorList>
            <person name="Gostincar C."/>
            <person name="Stajich J.E."/>
            <person name="Zupancic J."/>
            <person name="Zalar P."/>
            <person name="Gunde-Cimerman N."/>
        </authorList>
    </citation>
    <scope>NUCLEOTIDE SEQUENCE [LARGE SCALE GENOMIC DNA]</scope>
    <source>
        <strain evidence="14 15">EXF-10513</strain>
    </source>
</reference>
<evidence type="ECO:0000256" key="3">
    <source>
        <dbReference type="ARBA" id="ARBA00011375"/>
    </source>
</evidence>
<feature type="compositionally biased region" description="Low complexity" evidence="12">
    <location>
        <begin position="886"/>
        <end position="896"/>
    </location>
</feature>
<keyword evidence="8" id="KW-0131">Cell cycle</keyword>
<dbReference type="PANTHER" id="PTHR21567:SF9">
    <property type="entry name" value="CLIP-ASSOCIATING PROTEIN"/>
    <property type="match status" value="1"/>
</dbReference>
<dbReference type="VEuPathDB" id="FungiDB:BTJ68_08295"/>
<dbReference type="GO" id="GO:1902903">
    <property type="term" value="P:regulation of supramolecular fiber organization"/>
    <property type="evidence" value="ECO:0007669"/>
    <property type="project" value="UniProtKB-ARBA"/>
</dbReference>
<dbReference type="SMART" id="SM01349">
    <property type="entry name" value="TOG"/>
    <property type="match status" value="1"/>
</dbReference>
<evidence type="ECO:0000256" key="7">
    <source>
        <dbReference type="ARBA" id="ARBA00022737"/>
    </source>
</evidence>
<feature type="region of interest" description="Disordered" evidence="12">
    <location>
        <begin position="1260"/>
        <end position="1312"/>
    </location>
</feature>
<keyword evidence="5" id="KW-0132">Cell division</keyword>
<accession>A0A3M7D513</accession>
<feature type="compositionally biased region" description="Polar residues" evidence="12">
    <location>
        <begin position="249"/>
        <end position="260"/>
    </location>
</feature>
<dbReference type="GO" id="GO:0031110">
    <property type="term" value="P:regulation of microtubule polymerization or depolymerization"/>
    <property type="evidence" value="ECO:0007669"/>
    <property type="project" value="UniProtKB-ARBA"/>
</dbReference>
<evidence type="ECO:0000256" key="11">
    <source>
        <dbReference type="PROSITE-ProRule" id="PRU00103"/>
    </source>
</evidence>
<feature type="region of interest" description="Disordered" evidence="12">
    <location>
        <begin position="1175"/>
        <end position="1197"/>
    </location>
</feature>
<feature type="compositionally biased region" description="Polar residues" evidence="12">
    <location>
        <begin position="869"/>
        <end position="878"/>
    </location>
</feature>
<feature type="compositionally biased region" description="Polar residues" evidence="12">
    <location>
        <begin position="833"/>
        <end position="846"/>
    </location>
</feature>
<feature type="repeat" description="HEAT" evidence="11">
    <location>
        <begin position="96"/>
        <end position="130"/>
    </location>
</feature>
<comment type="caution">
    <text evidence="14">The sequence shown here is derived from an EMBL/GenBank/DDBJ whole genome shotgun (WGS) entry which is preliminary data.</text>
</comment>
<dbReference type="GO" id="GO:0005881">
    <property type="term" value="C:cytoplasmic microtubule"/>
    <property type="evidence" value="ECO:0007669"/>
    <property type="project" value="TreeGrafter"/>
</dbReference>
<evidence type="ECO:0000256" key="6">
    <source>
        <dbReference type="ARBA" id="ARBA00022701"/>
    </source>
</evidence>
<dbReference type="GO" id="GO:1990023">
    <property type="term" value="C:mitotic spindle midzone"/>
    <property type="evidence" value="ECO:0007669"/>
    <property type="project" value="TreeGrafter"/>
</dbReference>
<dbReference type="GO" id="GO:0090307">
    <property type="term" value="P:mitotic spindle assembly"/>
    <property type="evidence" value="ECO:0007669"/>
    <property type="project" value="TreeGrafter"/>
</dbReference>